<comment type="caution">
    <text evidence="1">The sequence shown here is derived from an EMBL/GenBank/DDBJ whole genome shotgun (WGS) entry which is preliminary data.</text>
</comment>
<name>A0A7W9BKJ0_9RHOB</name>
<gene>
    <name evidence="1" type="ORF">FHS72_001856</name>
</gene>
<proteinExistence type="predicted"/>
<evidence type="ECO:0000313" key="1">
    <source>
        <dbReference type="EMBL" id="MBB5722232.1"/>
    </source>
</evidence>
<dbReference type="AlphaFoldDB" id="A0A7W9BKJ0"/>
<accession>A0A7W9BKJ0</accession>
<sequence length="50" mass="5904">MDSTQVLLNRKRPKLGSLRRYKQKDLRRLHSEGLIDEHLMISGARFALVR</sequence>
<keyword evidence="2" id="KW-1185">Reference proteome</keyword>
<dbReference type="EMBL" id="JACIJM010000004">
    <property type="protein sequence ID" value="MBB5722232.1"/>
    <property type="molecule type" value="Genomic_DNA"/>
</dbReference>
<protein>
    <submittedName>
        <fullName evidence="1">Uncharacterized protein</fullName>
    </submittedName>
</protein>
<evidence type="ECO:0000313" key="2">
    <source>
        <dbReference type="Proteomes" id="UP000535415"/>
    </source>
</evidence>
<reference evidence="1 2" key="1">
    <citation type="submission" date="2020-08" db="EMBL/GenBank/DDBJ databases">
        <title>Genomic Encyclopedia of Type Strains, Phase IV (KMG-IV): sequencing the most valuable type-strain genomes for metagenomic binning, comparative biology and taxonomic classification.</title>
        <authorList>
            <person name="Goeker M."/>
        </authorList>
    </citation>
    <scope>NUCLEOTIDE SEQUENCE [LARGE SCALE GENOMIC DNA]</scope>
    <source>
        <strain evidence="1 2">DSM 101064</strain>
    </source>
</reference>
<dbReference type="Proteomes" id="UP000535415">
    <property type="component" value="Unassembled WGS sequence"/>
</dbReference>
<organism evidence="1 2">
    <name type="scientific">Yoonia ponticola</name>
    <dbReference type="NCBI Taxonomy" id="1524255"/>
    <lineage>
        <taxon>Bacteria</taxon>
        <taxon>Pseudomonadati</taxon>
        <taxon>Pseudomonadota</taxon>
        <taxon>Alphaproteobacteria</taxon>
        <taxon>Rhodobacterales</taxon>
        <taxon>Paracoccaceae</taxon>
        <taxon>Yoonia</taxon>
    </lineage>
</organism>